<organism evidence="1 2">
    <name type="scientific">Mycena alexandri</name>
    <dbReference type="NCBI Taxonomy" id="1745969"/>
    <lineage>
        <taxon>Eukaryota</taxon>
        <taxon>Fungi</taxon>
        <taxon>Dikarya</taxon>
        <taxon>Basidiomycota</taxon>
        <taxon>Agaricomycotina</taxon>
        <taxon>Agaricomycetes</taxon>
        <taxon>Agaricomycetidae</taxon>
        <taxon>Agaricales</taxon>
        <taxon>Marasmiineae</taxon>
        <taxon>Mycenaceae</taxon>
        <taxon>Mycena</taxon>
    </lineage>
</organism>
<comment type="caution">
    <text evidence="1">The sequence shown here is derived from an EMBL/GenBank/DDBJ whole genome shotgun (WGS) entry which is preliminary data.</text>
</comment>
<protein>
    <recommendedName>
        <fullName evidence="3">F-box domain-containing protein</fullName>
    </recommendedName>
</protein>
<dbReference type="Proteomes" id="UP001218188">
    <property type="component" value="Unassembled WGS sequence"/>
</dbReference>
<evidence type="ECO:0000313" key="1">
    <source>
        <dbReference type="EMBL" id="KAJ7018100.1"/>
    </source>
</evidence>
<sequence length="358" mass="39301">MDLSSGRVPRTKFLPPRLGVYREAAICIFIGRPYDSHWATILNGLSGESHSGGPKDSLSALPSEILAIITRLLPLDSRQSLAKTSNKLANLCARELQAGVSTLLLRFGLYHSEVRFMQTLTASLLAGDAIPYVLDYRSPVERLVIITPSMSFFKLHSSHDSVVRFFSLATGRTHRTRAGESDRGVEAVTRFGRGEDPDWIRVFRSETDSALDCITYLPFSHLFGAITAYGVWLPYPESATKGCSFPNRGSMAMMLGSAAAEWYVSRVIQKYTGVFHFSFGFAPGHVCGTAYECPATPRFTDDEGCLNLFFPALPFGVVARPSSVYPSATCMTWSLYGGACVESINVRRTKGACEYPVV</sequence>
<accession>A0AAD6S1C0</accession>
<dbReference type="EMBL" id="JARJCM010000359">
    <property type="protein sequence ID" value="KAJ7018100.1"/>
    <property type="molecule type" value="Genomic_DNA"/>
</dbReference>
<dbReference type="AlphaFoldDB" id="A0AAD6S1C0"/>
<keyword evidence="2" id="KW-1185">Reference proteome</keyword>
<reference evidence="1" key="1">
    <citation type="submission" date="2023-03" db="EMBL/GenBank/DDBJ databases">
        <title>Massive genome expansion in bonnet fungi (Mycena s.s.) driven by repeated elements and novel gene families across ecological guilds.</title>
        <authorList>
            <consortium name="Lawrence Berkeley National Laboratory"/>
            <person name="Harder C.B."/>
            <person name="Miyauchi S."/>
            <person name="Viragh M."/>
            <person name="Kuo A."/>
            <person name="Thoen E."/>
            <person name="Andreopoulos B."/>
            <person name="Lu D."/>
            <person name="Skrede I."/>
            <person name="Drula E."/>
            <person name="Henrissat B."/>
            <person name="Morin E."/>
            <person name="Kohler A."/>
            <person name="Barry K."/>
            <person name="LaButti K."/>
            <person name="Morin E."/>
            <person name="Salamov A."/>
            <person name="Lipzen A."/>
            <person name="Mereny Z."/>
            <person name="Hegedus B."/>
            <person name="Baldrian P."/>
            <person name="Stursova M."/>
            <person name="Weitz H."/>
            <person name="Taylor A."/>
            <person name="Grigoriev I.V."/>
            <person name="Nagy L.G."/>
            <person name="Martin F."/>
            <person name="Kauserud H."/>
        </authorList>
    </citation>
    <scope>NUCLEOTIDE SEQUENCE</scope>
    <source>
        <strain evidence="1">CBHHK200</strain>
    </source>
</reference>
<proteinExistence type="predicted"/>
<evidence type="ECO:0000313" key="2">
    <source>
        <dbReference type="Proteomes" id="UP001218188"/>
    </source>
</evidence>
<evidence type="ECO:0008006" key="3">
    <source>
        <dbReference type="Google" id="ProtNLM"/>
    </source>
</evidence>
<name>A0AAD6S1C0_9AGAR</name>
<gene>
    <name evidence="1" type="ORF">C8F04DRAFT_1199462</name>
</gene>